<dbReference type="OrthoDB" id="27939at10239"/>
<evidence type="ECO:0000313" key="2">
    <source>
        <dbReference type="EMBL" id="AGS82001.1"/>
    </source>
</evidence>
<reference evidence="2 3" key="1">
    <citation type="journal article" date="2014" name="Genome Announc.">
        <title>Complete Genome Sequence of the Novel Giant Pseudomonas Phage PaBG.</title>
        <authorList>
            <person name="Sykilinda N.N."/>
            <person name="Bondar A.A."/>
            <person name="Gorshkova A.S."/>
            <person name="Kurochkina L.P."/>
            <person name="Kulikov E.E."/>
            <person name="Shneider M.M."/>
            <person name="Kadykov V.A."/>
            <person name="Solovjeva N.V."/>
            <person name="Kabilov M.R."/>
            <person name="Mesyanzhinov V.V."/>
            <person name="Vlassov V.V."/>
            <person name="Drukker V.V."/>
            <person name="Miroshnikov K.A."/>
        </authorList>
    </citation>
    <scope>NUCLEOTIDE SEQUENCE [LARGE SCALE GENOMIC DNA]</scope>
</reference>
<name>S5WKC7_9CAUD</name>
<keyword evidence="3" id="KW-1185">Reference proteome</keyword>
<proteinExistence type="predicted"/>
<feature type="compositionally biased region" description="Basic residues" evidence="1">
    <location>
        <begin position="345"/>
        <end position="354"/>
    </location>
</feature>
<accession>S5WKC7</accession>
<evidence type="ECO:0000256" key="1">
    <source>
        <dbReference type="SAM" id="MobiDB-lite"/>
    </source>
</evidence>
<dbReference type="KEGG" id="vg:16574803"/>
<organism evidence="2 3">
    <name type="scientific">Pseudomonas phage PaBG</name>
    <dbReference type="NCBI Taxonomy" id="1335230"/>
    <lineage>
        <taxon>Viruses</taxon>
        <taxon>Duplodnaviria</taxon>
        <taxon>Heunggongvirae</taxon>
        <taxon>Uroviricota</taxon>
        <taxon>Caudoviricetes</taxon>
        <taxon>Baikalvirus</taxon>
        <taxon>Baikalvirus PaBG</taxon>
    </lineage>
</organism>
<gene>
    <name evidence="2" type="ORF">PaBG_00117</name>
</gene>
<feature type="region of interest" description="Disordered" evidence="1">
    <location>
        <begin position="228"/>
        <end position="382"/>
    </location>
</feature>
<dbReference type="Proteomes" id="UP000015545">
    <property type="component" value="Segment"/>
</dbReference>
<feature type="compositionally biased region" description="Basic residues" evidence="1">
    <location>
        <begin position="364"/>
        <end position="374"/>
    </location>
</feature>
<protein>
    <submittedName>
        <fullName evidence="2">Putative single stranded DNA binding protein</fullName>
    </submittedName>
</protein>
<dbReference type="GeneID" id="16574803"/>
<feature type="compositionally biased region" description="Basic residues" evidence="1">
    <location>
        <begin position="258"/>
        <end position="267"/>
    </location>
</feature>
<dbReference type="EMBL" id="KF147891">
    <property type="protein sequence ID" value="AGS82001.1"/>
    <property type="molecule type" value="Genomic_DNA"/>
</dbReference>
<feature type="compositionally biased region" description="Acidic residues" evidence="1">
    <location>
        <begin position="238"/>
        <end position="254"/>
    </location>
</feature>
<feature type="compositionally biased region" description="Acidic residues" evidence="1">
    <location>
        <begin position="291"/>
        <end position="300"/>
    </location>
</feature>
<sequence length="382" mass="43450">MIELHKFPADEWSQIRCLPGKILPVKRHWISILAGKEKKEITIPRYCIAFDPNHEGEPRKDAKGKEVKCPYCDLTHGKDGSARYEFFYLGNAIIRELQEDEPRKKAEHTKEEKKSGFKDIRSKSWTPVRVCRFTSTMASRIQEIGEGNTAKDKKSGAKKAFDVTHEKYGCDIRVKFKPKAPGTDKYSIDKDERTPLTDDEKAYLVWKLDETLLDVTGRMDAKQALEDFKRMEIVGGDTPDDDDDGDGYSLGDDDEPKKGKKGKKKSKAFSDDDDDEDDKPKKKKKSKPAFSDDDDDEDEDDKPKKKGKKSKSKSDDDDDEDDKPKKKAKKSKKSSDDDEDEAPKKSKKSDKGKKSKSDKSTKDKKSKKSGKGKKSAWDDDDE</sequence>
<evidence type="ECO:0000313" key="3">
    <source>
        <dbReference type="Proteomes" id="UP000015545"/>
    </source>
</evidence>